<feature type="domain" description="DALR anticodon binding" evidence="11">
    <location>
        <begin position="490"/>
        <end position="609"/>
    </location>
</feature>
<evidence type="ECO:0000259" key="12">
    <source>
        <dbReference type="SMART" id="SM01016"/>
    </source>
</evidence>
<dbReference type="Pfam" id="PF05746">
    <property type="entry name" value="DALR_1"/>
    <property type="match status" value="1"/>
</dbReference>
<dbReference type="SUPFAM" id="SSF47323">
    <property type="entry name" value="Anticodon-binding domain of a subclass of class I aminoacyl-tRNA synthetases"/>
    <property type="match status" value="1"/>
</dbReference>
<dbReference type="Gene3D" id="1.10.730.10">
    <property type="entry name" value="Isoleucyl-tRNA Synthetase, Domain 1"/>
    <property type="match status" value="1"/>
</dbReference>
<dbReference type="AlphaFoldDB" id="U2L7U3"/>
<comment type="similarity">
    <text evidence="1 9 10">Belongs to the class-I aminoacyl-tRNA synthetase family.</text>
</comment>
<dbReference type="SUPFAM" id="SSF55190">
    <property type="entry name" value="Arginyl-tRNA synthetase (ArgRS), N-terminal 'additional' domain"/>
    <property type="match status" value="1"/>
</dbReference>
<dbReference type="SUPFAM" id="SSF52374">
    <property type="entry name" value="Nucleotidylyl transferase"/>
    <property type="match status" value="1"/>
</dbReference>
<keyword evidence="7 9" id="KW-0030">Aminoacyl-tRNA synthetase</keyword>
<evidence type="ECO:0000313" key="14">
    <source>
        <dbReference type="Proteomes" id="UP000016600"/>
    </source>
</evidence>
<sequence length="609" mass="68935">MNGMKIENQISRAVIAAVKELYAQEVTEAMVQLQKTKSTFEGNYTLVVFPFLKISRKKPEDTAQEIGEYVAKHCEAVADFNVVKGFLNLVIAAEAWISLLNDIHSDDHFGEKPVTEASPLVMVEYSSPNTNKPLHLGHVRNNLLGWALSQIMQANGNRVIKTNIVNDRGIHICKSMLAWLKWGNGETPETSGKKGDHLIGDYYVAFDQHYRDEISQLKKQFVGEGMTKEAAETKAKEEAPLMKEAHEMLVKWEQGDPEVRALWKRMNDWVYAGFDETYKALGVGFDKIYYESDTYLVGKAKVEEGLKQGLFFRKADNSVWADLTGDGLDQKLLLRSDGTSVYMTQDIGTAALRFKDYPALRKMIYVVGNEQNYHFQVLSLLLDRLGFEWGKDLVHFSYGMVELPNGKMKSREGTVVDADEMIEEMISDARKTSEELGKFADMSDEERNNIARIVGLGALKYFILKVDARKNMLFNPAESIDFNGNTGPFIQYTYARIRSILRKADAEGQSVPTSLAGDMPINDKEIELIQKMNEYASVVLQAGKDYSPSGIANYCYELTKEFNQFYHDYSILNAEDEKQKIVRLVLAKNVAKIIKNGMRLLGIEVPERM</sequence>
<dbReference type="FunFam" id="3.40.50.620:FF:000125">
    <property type="entry name" value="Arginine--tRNA ligase"/>
    <property type="match status" value="1"/>
</dbReference>
<dbReference type="GO" id="GO:0005737">
    <property type="term" value="C:cytoplasm"/>
    <property type="evidence" value="ECO:0007669"/>
    <property type="project" value="UniProtKB-SubCell"/>
</dbReference>
<dbReference type="Gene3D" id="3.30.1360.70">
    <property type="entry name" value="Arginyl tRNA synthetase N-terminal domain"/>
    <property type="match status" value="1"/>
</dbReference>
<feature type="domain" description="Arginyl tRNA synthetase N-terminal" evidence="12">
    <location>
        <begin position="4"/>
        <end position="91"/>
    </location>
</feature>
<dbReference type="GO" id="GO:0004814">
    <property type="term" value="F:arginine-tRNA ligase activity"/>
    <property type="evidence" value="ECO:0007669"/>
    <property type="project" value="UniProtKB-UniRule"/>
</dbReference>
<dbReference type="InterPro" id="IPR001278">
    <property type="entry name" value="Arg-tRNA-ligase"/>
</dbReference>
<dbReference type="PATRIC" id="fig|1081904.3.peg.1653"/>
<keyword evidence="2 9" id="KW-0963">Cytoplasm</keyword>
<keyword evidence="3 9" id="KW-0436">Ligase</keyword>
<comment type="subcellular location">
    <subcellularLocation>
        <location evidence="9">Cytoplasm</location>
    </subcellularLocation>
</comment>
<dbReference type="Gene3D" id="3.40.50.620">
    <property type="entry name" value="HUPs"/>
    <property type="match status" value="1"/>
</dbReference>
<keyword evidence="5 9" id="KW-0067">ATP-binding</keyword>
<evidence type="ECO:0000256" key="8">
    <source>
        <dbReference type="ARBA" id="ARBA00049339"/>
    </source>
</evidence>
<evidence type="ECO:0000256" key="6">
    <source>
        <dbReference type="ARBA" id="ARBA00022917"/>
    </source>
</evidence>
<dbReference type="SMART" id="SM00836">
    <property type="entry name" value="DALR_1"/>
    <property type="match status" value="1"/>
</dbReference>
<dbReference type="InterPro" id="IPR001412">
    <property type="entry name" value="aa-tRNA-synth_I_CS"/>
</dbReference>
<dbReference type="PANTHER" id="PTHR11956">
    <property type="entry name" value="ARGINYL-TRNA SYNTHETASE"/>
    <property type="match status" value="1"/>
</dbReference>
<proteinExistence type="inferred from homology"/>
<evidence type="ECO:0000256" key="1">
    <source>
        <dbReference type="ARBA" id="ARBA00005594"/>
    </source>
</evidence>
<dbReference type="PRINTS" id="PR01038">
    <property type="entry name" value="TRNASYNTHARG"/>
</dbReference>
<dbReference type="InterPro" id="IPR035684">
    <property type="entry name" value="ArgRS_core"/>
</dbReference>
<keyword evidence="4 9" id="KW-0547">Nucleotide-binding</keyword>
<dbReference type="EC" id="6.1.1.19" evidence="9"/>
<name>U2L7U3_9BACT</name>
<gene>
    <name evidence="9 13" type="primary">argS</name>
    <name evidence="13" type="ORF">HMPREF1218_0609</name>
</gene>
<dbReference type="PROSITE" id="PS00178">
    <property type="entry name" value="AA_TRNA_LIGASE_I"/>
    <property type="match status" value="1"/>
</dbReference>
<organism evidence="13 14">
    <name type="scientific">Hoylesella pleuritidis F0068</name>
    <dbReference type="NCBI Taxonomy" id="1081904"/>
    <lineage>
        <taxon>Bacteria</taxon>
        <taxon>Pseudomonadati</taxon>
        <taxon>Bacteroidota</taxon>
        <taxon>Bacteroidia</taxon>
        <taxon>Bacteroidales</taxon>
        <taxon>Prevotellaceae</taxon>
        <taxon>Hoylesella</taxon>
    </lineage>
</organism>
<dbReference type="Pfam" id="PF00750">
    <property type="entry name" value="tRNA-synt_1d"/>
    <property type="match status" value="1"/>
</dbReference>
<evidence type="ECO:0000256" key="9">
    <source>
        <dbReference type="HAMAP-Rule" id="MF_00123"/>
    </source>
</evidence>
<protein>
    <recommendedName>
        <fullName evidence="9">Arginine--tRNA ligase</fullName>
        <ecNumber evidence="9">6.1.1.19</ecNumber>
    </recommendedName>
    <alternativeName>
        <fullName evidence="9">Arginyl-tRNA synthetase</fullName>
        <shortName evidence="9">ArgRS</shortName>
    </alternativeName>
</protein>
<feature type="short sequence motif" description="'HIGH' region" evidence="9">
    <location>
        <begin position="128"/>
        <end position="138"/>
    </location>
</feature>
<keyword evidence="6 9" id="KW-0648">Protein biosynthesis</keyword>
<comment type="catalytic activity">
    <reaction evidence="8 9">
        <text>tRNA(Arg) + L-arginine + ATP = L-arginyl-tRNA(Arg) + AMP + diphosphate</text>
        <dbReference type="Rhea" id="RHEA:20301"/>
        <dbReference type="Rhea" id="RHEA-COMP:9658"/>
        <dbReference type="Rhea" id="RHEA-COMP:9673"/>
        <dbReference type="ChEBI" id="CHEBI:30616"/>
        <dbReference type="ChEBI" id="CHEBI:32682"/>
        <dbReference type="ChEBI" id="CHEBI:33019"/>
        <dbReference type="ChEBI" id="CHEBI:78442"/>
        <dbReference type="ChEBI" id="CHEBI:78513"/>
        <dbReference type="ChEBI" id="CHEBI:456215"/>
        <dbReference type="EC" id="6.1.1.19"/>
    </reaction>
</comment>
<dbReference type="SMART" id="SM01016">
    <property type="entry name" value="Arg_tRNA_synt_N"/>
    <property type="match status" value="1"/>
</dbReference>
<dbReference type="InterPro" id="IPR005148">
    <property type="entry name" value="Arg-tRNA-synth_N"/>
</dbReference>
<comment type="caution">
    <text evidence="13">The sequence shown here is derived from an EMBL/GenBank/DDBJ whole genome shotgun (WGS) entry which is preliminary data.</text>
</comment>
<reference evidence="13 14" key="1">
    <citation type="submission" date="2013-08" db="EMBL/GenBank/DDBJ databases">
        <authorList>
            <person name="Durkin A.S."/>
            <person name="Haft D.R."/>
            <person name="McCorrison J."/>
            <person name="Torralba M."/>
            <person name="Gillis M."/>
            <person name="Haft D.H."/>
            <person name="Methe B."/>
            <person name="Sutton G."/>
            <person name="Nelson K.E."/>
        </authorList>
    </citation>
    <scope>NUCLEOTIDE SEQUENCE [LARGE SCALE GENOMIC DNA]</scope>
    <source>
        <strain evidence="13 14">F0068</strain>
    </source>
</reference>
<keyword evidence="14" id="KW-1185">Reference proteome</keyword>
<evidence type="ECO:0000256" key="7">
    <source>
        <dbReference type="ARBA" id="ARBA00023146"/>
    </source>
</evidence>
<dbReference type="Pfam" id="PF03485">
    <property type="entry name" value="Arg_tRNA_synt_N"/>
    <property type="match status" value="1"/>
</dbReference>
<dbReference type="FunFam" id="1.10.730.10:FF:000006">
    <property type="entry name" value="Arginyl-tRNA synthetase 2, mitochondrial"/>
    <property type="match status" value="1"/>
</dbReference>
<dbReference type="NCBIfam" id="TIGR00456">
    <property type="entry name" value="argS"/>
    <property type="match status" value="1"/>
</dbReference>
<dbReference type="GO" id="GO:0005524">
    <property type="term" value="F:ATP binding"/>
    <property type="evidence" value="ECO:0007669"/>
    <property type="project" value="UniProtKB-UniRule"/>
</dbReference>
<dbReference type="Proteomes" id="UP000016600">
    <property type="component" value="Unassembled WGS sequence"/>
</dbReference>
<dbReference type="EMBL" id="AWET01000036">
    <property type="protein sequence ID" value="ERK00558.1"/>
    <property type="molecule type" value="Genomic_DNA"/>
</dbReference>
<evidence type="ECO:0000256" key="4">
    <source>
        <dbReference type="ARBA" id="ARBA00022741"/>
    </source>
</evidence>
<dbReference type="InterPro" id="IPR008909">
    <property type="entry name" value="DALR_anticod-bd"/>
</dbReference>
<evidence type="ECO:0000256" key="2">
    <source>
        <dbReference type="ARBA" id="ARBA00022490"/>
    </source>
</evidence>
<evidence type="ECO:0000256" key="10">
    <source>
        <dbReference type="RuleBase" id="RU363038"/>
    </source>
</evidence>
<dbReference type="HAMAP" id="MF_00123">
    <property type="entry name" value="Arg_tRNA_synth"/>
    <property type="match status" value="1"/>
</dbReference>
<dbReference type="InterPro" id="IPR014729">
    <property type="entry name" value="Rossmann-like_a/b/a_fold"/>
</dbReference>
<dbReference type="InterPro" id="IPR009080">
    <property type="entry name" value="tRNAsynth_Ia_anticodon-bd"/>
</dbReference>
<dbReference type="PANTHER" id="PTHR11956:SF5">
    <property type="entry name" value="ARGININE--TRNA LIGASE, CYTOPLASMIC"/>
    <property type="match status" value="1"/>
</dbReference>
<evidence type="ECO:0000259" key="11">
    <source>
        <dbReference type="SMART" id="SM00836"/>
    </source>
</evidence>
<comment type="subunit">
    <text evidence="9">Monomer.</text>
</comment>
<evidence type="ECO:0000313" key="13">
    <source>
        <dbReference type="EMBL" id="ERK00558.1"/>
    </source>
</evidence>
<dbReference type="InterPro" id="IPR036695">
    <property type="entry name" value="Arg-tRNA-synth_N_sf"/>
</dbReference>
<accession>U2L7U3</accession>
<evidence type="ECO:0000256" key="5">
    <source>
        <dbReference type="ARBA" id="ARBA00022840"/>
    </source>
</evidence>
<evidence type="ECO:0000256" key="3">
    <source>
        <dbReference type="ARBA" id="ARBA00022598"/>
    </source>
</evidence>
<dbReference type="GO" id="GO:0006420">
    <property type="term" value="P:arginyl-tRNA aminoacylation"/>
    <property type="evidence" value="ECO:0007669"/>
    <property type="project" value="UniProtKB-UniRule"/>
</dbReference>